<accession>A0AAP0NN33</accession>
<proteinExistence type="predicted"/>
<keyword evidence="1" id="KW-0812">Transmembrane</keyword>
<feature type="transmembrane region" description="Helical" evidence="1">
    <location>
        <begin position="47"/>
        <end position="66"/>
    </location>
</feature>
<reference evidence="2 3" key="1">
    <citation type="submission" date="2024-01" db="EMBL/GenBank/DDBJ databases">
        <title>Genome assemblies of Stephania.</title>
        <authorList>
            <person name="Yang L."/>
        </authorList>
    </citation>
    <scope>NUCLEOTIDE SEQUENCE [LARGE SCALE GENOMIC DNA]</scope>
    <source>
        <strain evidence="2">QJT</strain>
        <tissue evidence="2">Leaf</tissue>
    </source>
</reference>
<evidence type="ECO:0000256" key="1">
    <source>
        <dbReference type="SAM" id="Phobius"/>
    </source>
</evidence>
<keyword evidence="1" id="KW-0472">Membrane</keyword>
<name>A0AAP0NN33_9MAGN</name>
<dbReference type="Proteomes" id="UP001417504">
    <property type="component" value="Unassembled WGS sequence"/>
</dbReference>
<evidence type="ECO:0000313" key="2">
    <source>
        <dbReference type="EMBL" id="KAK9110306.1"/>
    </source>
</evidence>
<keyword evidence="1" id="KW-1133">Transmembrane helix</keyword>
<protein>
    <submittedName>
        <fullName evidence="2">Uncharacterized protein</fullName>
    </submittedName>
</protein>
<dbReference type="AlphaFoldDB" id="A0AAP0NN33"/>
<gene>
    <name evidence="2" type="ORF">Sjap_018366</name>
</gene>
<comment type="caution">
    <text evidence="2">The sequence shown here is derived from an EMBL/GenBank/DDBJ whole genome shotgun (WGS) entry which is preliminary data.</text>
</comment>
<organism evidence="2 3">
    <name type="scientific">Stephania japonica</name>
    <dbReference type="NCBI Taxonomy" id="461633"/>
    <lineage>
        <taxon>Eukaryota</taxon>
        <taxon>Viridiplantae</taxon>
        <taxon>Streptophyta</taxon>
        <taxon>Embryophyta</taxon>
        <taxon>Tracheophyta</taxon>
        <taxon>Spermatophyta</taxon>
        <taxon>Magnoliopsida</taxon>
        <taxon>Ranunculales</taxon>
        <taxon>Menispermaceae</taxon>
        <taxon>Menispermoideae</taxon>
        <taxon>Cissampelideae</taxon>
        <taxon>Stephania</taxon>
    </lineage>
</organism>
<dbReference type="EMBL" id="JBBNAE010000007">
    <property type="protein sequence ID" value="KAK9110306.1"/>
    <property type="molecule type" value="Genomic_DNA"/>
</dbReference>
<evidence type="ECO:0000313" key="3">
    <source>
        <dbReference type="Proteomes" id="UP001417504"/>
    </source>
</evidence>
<keyword evidence="3" id="KW-1185">Reference proteome</keyword>
<sequence length="105" mass="10850">MLLLGLETTTISTASGTLIACGDAFASIYSNGGELSCSKLIASTSLFALWIALAIVGAIDAIPLILDNATSLTPIRDICTTEDTLELSPELRSPGLGFADLNSFV</sequence>